<protein>
    <recommendedName>
        <fullName evidence="4">2-oxoglutarate-dependent dioxygenase DAO</fullName>
    </recommendedName>
    <alternativeName>
        <fullName evidence="5">Protein DIOXYGENASE FOR AUXIN OXIDATION</fullName>
    </alternativeName>
</protein>
<comment type="similarity">
    <text evidence="6">Belongs to the iron/ascorbate-dependent oxidoreductase family.</text>
</comment>
<dbReference type="FunFam" id="2.60.120.330:FF:000017">
    <property type="entry name" value="2-oxoglutarate-dependent dioxygenase DAO"/>
    <property type="match status" value="1"/>
</dbReference>
<dbReference type="PANTHER" id="PTHR47990">
    <property type="entry name" value="2-OXOGLUTARATE (2OG) AND FE(II)-DEPENDENT OXYGENASE SUPERFAMILY PROTEIN-RELATED"/>
    <property type="match status" value="1"/>
</dbReference>
<dbReference type="Pfam" id="PF03171">
    <property type="entry name" value="2OG-FeII_Oxy"/>
    <property type="match status" value="1"/>
</dbReference>
<dbReference type="EMBL" id="CM004390">
    <property type="protein sequence ID" value="OAY52893.1"/>
    <property type="molecule type" value="Genomic_DNA"/>
</dbReference>
<name>A0A2C9W1T0_MANES</name>
<comment type="function">
    <text evidence="3">2-oxoglutarate-dependent dioxygenase essential for auxin catabolism and maintenance of auxin homeostasis in reproductive organs. Catalyzes the irreversible oxidation of indole-3-acetic acid (IAA) to the biologically inactive 2-oxoindole-3-acetic acid (OxIAA).</text>
</comment>
<dbReference type="OMA" id="RPGMDWE"/>
<reference evidence="9" key="1">
    <citation type="journal article" date="2016" name="Nat. Biotechnol.">
        <title>Sequencing wild and cultivated cassava and related species reveals extensive interspecific hybridization and genetic diversity.</title>
        <authorList>
            <person name="Bredeson J.V."/>
            <person name="Lyons J.B."/>
            <person name="Prochnik S.E."/>
            <person name="Wu G.A."/>
            <person name="Ha C.M."/>
            <person name="Edsinger-Gonzales E."/>
            <person name="Grimwood J."/>
            <person name="Schmutz J."/>
            <person name="Rabbi I.Y."/>
            <person name="Egesi C."/>
            <person name="Nauluvula P."/>
            <person name="Lebot V."/>
            <person name="Ndunguru J."/>
            <person name="Mkamilo G."/>
            <person name="Bart R.S."/>
            <person name="Setter T.L."/>
            <person name="Gleadow R.M."/>
            <person name="Kulakow P."/>
            <person name="Ferguson M.E."/>
            <person name="Rounsley S."/>
            <person name="Rokhsar D.S."/>
        </authorList>
    </citation>
    <scope>NUCLEOTIDE SEQUENCE [LARGE SCALE GENOMIC DNA]</scope>
    <source>
        <strain evidence="9">cv. AM560-2</strain>
    </source>
</reference>
<accession>A0A2C9W1T0</accession>
<dbReference type="InterPro" id="IPR026992">
    <property type="entry name" value="DIOX_N"/>
</dbReference>
<proteinExistence type="inferred from homology"/>
<evidence type="ECO:0000256" key="6">
    <source>
        <dbReference type="RuleBase" id="RU003682"/>
    </source>
</evidence>
<dbReference type="GO" id="GO:0046872">
    <property type="term" value="F:metal ion binding"/>
    <property type="evidence" value="ECO:0007669"/>
    <property type="project" value="UniProtKB-KW"/>
</dbReference>
<organism evidence="8 9">
    <name type="scientific">Manihot esculenta</name>
    <name type="common">Cassava</name>
    <name type="synonym">Jatropha manihot</name>
    <dbReference type="NCBI Taxonomy" id="3983"/>
    <lineage>
        <taxon>Eukaryota</taxon>
        <taxon>Viridiplantae</taxon>
        <taxon>Streptophyta</taxon>
        <taxon>Embryophyta</taxon>
        <taxon>Tracheophyta</taxon>
        <taxon>Spermatophyta</taxon>
        <taxon>Magnoliopsida</taxon>
        <taxon>eudicotyledons</taxon>
        <taxon>Gunneridae</taxon>
        <taxon>Pentapetalae</taxon>
        <taxon>rosids</taxon>
        <taxon>fabids</taxon>
        <taxon>Malpighiales</taxon>
        <taxon>Euphorbiaceae</taxon>
        <taxon>Crotonoideae</taxon>
        <taxon>Manihoteae</taxon>
        <taxon>Manihot</taxon>
    </lineage>
</organism>
<dbReference type="InterPro" id="IPR027443">
    <property type="entry name" value="IPNS-like_sf"/>
</dbReference>
<dbReference type="InterPro" id="IPR050231">
    <property type="entry name" value="Iron_ascorbate_oxido_reductase"/>
</dbReference>
<keyword evidence="9" id="KW-1185">Reference proteome</keyword>
<evidence type="ECO:0000313" key="9">
    <source>
        <dbReference type="Proteomes" id="UP000091857"/>
    </source>
</evidence>
<evidence type="ECO:0000313" key="8">
    <source>
        <dbReference type="EMBL" id="OAY52893.1"/>
    </source>
</evidence>
<keyword evidence="2 6" id="KW-0408">Iron</keyword>
<keyword evidence="1 6" id="KW-0479">Metal-binding</keyword>
<evidence type="ECO:0000256" key="4">
    <source>
        <dbReference type="ARBA" id="ARBA00074102"/>
    </source>
</evidence>
<dbReference type="Gramene" id="Manes.04G119900.1.v8.1">
    <property type="protein sequence ID" value="Manes.04G119900.1.v8.1.CDS"/>
    <property type="gene ID" value="Manes.04G119900.v8.1"/>
</dbReference>
<dbReference type="PROSITE" id="PS51471">
    <property type="entry name" value="FE2OG_OXY"/>
    <property type="match status" value="1"/>
</dbReference>
<evidence type="ECO:0000256" key="2">
    <source>
        <dbReference type="ARBA" id="ARBA00023004"/>
    </source>
</evidence>
<dbReference type="Gene3D" id="2.60.120.330">
    <property type="entry name" value="B-lactam Antibiotic, Isopenicillin N Synthase, Chain"/>
    <property type="match status" value="1"/>
</dbReference>
<comment type="caution">
    <text evidence="8">The sequence shown here is derived from an EMBL/GenBank/DDBJ whole genome shotgun (WGS) entry which is preliminary data.</text>
</comment>
<dbReference type="Proteomes" id="UP000091857">
    <property type="component" value="Chromosome 4"/>
</dbReference>
<dbReference type="InterPro" id="IPR005123">
    <property type="entry name" value="Oxoglu/Fe-dep_dioxygenase_dom"/>
</dbReference>
<dbReference type="PRINTS" id="PR00682">
    <property type="entry name" value="IPNSYNTHASE"/>
</dbReference>
<evidence type="ECO:0000256" key="5">
    <source>
        <dbReference type="ARBA" id="ARBA00076740"/>
    </source>
</evidence>
<evidence type="ECO:0000256" key="1">
    <source>
        <dbReference type="ARBA" id="ARBA00022723"/>
    </source>
</evidence>
<evidence type="ECO:0000259" key="7">
    <source>
        <dbReference type="PROSITE" id="PS51471"/>
    </source>
</evidence>
<dbReference type="OrthoDB" id="288590at2759"/>
<evidence type="ECO:0000256" key="3">
    <source>
        <dbReference type="ARBA" id="ARBA00054658"/>
    </source>
</evidence>
<dbReference type="Pfam" id="PF14226">
    <property type="entry name" value="DIOX_N"/>
    <property type="match status" value="1"/>
</dbReference>
<feature type="domain" description="Fe2OG dioxygenase" evidence="7">
    <location>
        <begin position="163"/>
        <end position="266"/>
    </location>
</feature>
<sequence>MGSDSTLNVPEIDLSNLKPGTTEWESARSQLWKAVEEYGCFRAVFKQIPQELPNAILSELKELFDLPIETKMRNNEISELAYGGYVGKTAFGPLYESIGFDDPFNLEKVEKLINALLPPGKPDFCKNVHGFTKLMSELENVIVRMIMESLGVEKYYEEHLNSVFYSLRVNKYEAPENDEGEVGLKIHKDQDVMTILYQNQVDGLEVETRDGKWVDAIPSPDNFTVVIGESLHAWTNGLAYSPYHRVTMRGKTDRYSTGLFTAFKEGYLVKAPEMLVDEEHPLLYKPFDHFEFLKMIQRDAEKFYAATAKPYIPLIAYYGVDV</sequence>
<dbReference type="InterPro" id="IPR044861">
    <property type="entry name" value="IPNS-like_FE2OG_OXY"/>
</dbReference>
<dbReference type="SUPFAM" id="SSF51197">
    <property type="entry name" value="Clavaminate synthase-like"/>
    <property type="match status" value="1"/>
</dbReference>
<keyword evidence="6" id="KW-0560">Oxidoreductase</keyword>
<dbReference type="AlphaFoldDB" id="A0A2C9W1T0"/>
<gene>
    <name evidence="8" type="ORF">MANES_04G119900v8</name>
</gene>
<dbReference type="GO" id="GO:0016706">
    <property type="term" value="F:2-oxoglutarate-dependent dioxygenase activity"/>
    <property type="evidence" value="ECO:0000318"/>
    <property type="project" value="GO_Central"/>
</dbReference>